<feature type="transmembrane region" description="Helical" evidence="1">
    <location>
        <begin position="6"/>
        <end position="26"/>
    </location>
</feature>
<reference evidence="3" key="1">
    <citation type="submission" date="2023-07" db="EMBL/GenBank/DDBJ databases">
        <title>30 novel species of actinomycetes from the DSMZ collection.</title>
        <authorList>
            <person name="Nouioui I."/>
        </authorList>
    </citation>
    <scope>NUCLEOTIDE SEQUENCE [LARGE SCALE GENOMIC DNA]</scope>
    <source>
        <strain evidence="3">DSM 44399</strain>
    </source>
</reference>
<keyword evidence="1" id="KW-0812">Transmembrane</keyword>
<dbReference type="RefSeq" id="WP_311420960.1">
    <property type="nucleotide sequence ID" value="NZ_JAVREH010000001.1"/>
</dbReference>
<dbReference type="Proteomes" id="UP001183176">
    <property type="component" value="Unassembled WGS sequence"/>
</dbReference>
<comment type="caution">
    <text evidence="2">The sequence shown here is derived from an EMBL/GenBank/DDBJ whole genome shotgun (WGS) entry which is preliminary data.</text>
</comment>
<sequence length="101" mass="11051">MGFDLGVLVWAFFIVGGLMLMMRWIFKPSRPRTGRPQHGPGADLGLLRPVLSAAPRAKALDAKNLLSGQGIRCSVSRLDSNSYDVLVFTPDAERAQRLLQG</sequence>
<evidence type="ECO:0000313" key="3">
    <source>
        <dbReference type="Proteomes" id="UP001183176"/>
    </source>
</evidence>
<name>A0ABU2J492_9ACTN</name>
<evidence type="ECO:0000313" key="2">
    <source>
        <dbReference type="EMBL" id="MDT0259801.1"/>
    </source>
</evidence>
<evidence type="ECO:0000256" key="1">
    <source>
        <dbReference type="SAM" id="Phobius"/>
    </source>
</evidence>
<protein>
    <recommendedName>
        <fullName evidence="4">DUF2007 domain-containing protein</fullName>
    </recommendedName>
</protein>
<proteinExistence type="predicted"/>
<dbReference type="EMBL" id="JAVREH010000001">
    <property type="protein sequence ID" value="MDT0259801.1"/>
    <property type="molecule type" value="Genomic_DNA"/>
</dbReference>
<evidence type="ECO:0008006" key="4">
    <source>
        <dbReference type="Google" id="ProtNLM"/>
    </source>
</evidence>
<accession>A0ABU2J492</accession>
<keyword evidence="1" id="KW-1133">Transmembrane helix</keyword>
<keyword evidence="1" id="KW-0472">Membrane</keyword>
<keyword evidence="3" id="KW-1185">Reference proteome</keyword>
<gene>
    <name evidence="2" type="ORF">RM423_00165</name>
</gene>
<organism evidence="2 3">
    <name type="scientific">Jatrophihabitans lederbergiae</name>
    <dbReference type="NCBI Taxonomy" id="3075547"/>
    <lineage>
        <taxon>Bacteria</taxon>
        <taxon>Bacillati</taxon>
        <taxon>Actinomycetota</taxon>
        <taxon>Actinomycetes</taxon>
        <taxon>Jatrophihabitantales</taxon>
        <taxon>Jatrophihabitantaceae</taxon>
        <taxon>Jatrophihabitans</taxon>
    </lineage>
</organism>